<evidence type="ECO:0000256" key="1">
    <source>
        <dbReference type="SAM" id="MobiDB-lite"/>
    </source>
</evidence>
<accession>A0A432MJX2</accession>
<gene>
    <name evidence="2" type="ORF">TsocGM_11990</name>
</gene>
<proteinExistence type="predicted"/>
<organism evidence="2 3">
    <name type="scientific">Tautonia sociabilis</name>
    <dbReference type="NCBI Taxonomy" id="2080755"/>
    <lineage>
        <taxon>Bacteria</taxon>
        <taxon>Pseudomonadati</taxon>
        <taxon>Planctomycetota</taxon>
        <taxon>Planctomycetia</taxon>
        <taxon>Isosphaerales</taxon>
        <taxon>Isosphaeraceae</taxon>
        <taxon>Tautonia</taxon>
    </lineage>
</organism>
<dbReference type="RefSeq" id="WP_126725607.1">
    <property type="nucleotide sequence ID" value="NZ_RYZH01000020.1"/>
</dbReference>
<keyword evidence="3" id="KW-1185">Reference proteome</keyword>
<dbReference type="AlphaFoldDB" id="A0A432MJX2"/>
<evidence type="ECO:0000313" key="2">
    <source>
        <dbReference type="EMBL" id="RUL87549.1"/>
    </source>
</evidence>
<dbReference type="OrthoDB" id="9997833at2"/>
<name>A0A432MJX2_9BACT</name>
<comment type="caution">
    <text evidence="2">The sequence shown here is derived from an EMBL/GenBank/DDBJ whole genome shotgun (WGS) entry which is preliminary data.</text>
</comment>
<sequence length="196" mass="19966">MFSSRSIVRSAAPMVLGGALALLGPGATAARGQWLVPPGFGIPYGGYGFGYGYGYGHGFGPTRAGVGYGFGPSWGAWPGYGVGYGLYPSAFNVLNQADVRAGLAYNALATGRAAPLAAAVGPFGFEVGPYGYAGASYFNPYFSSGLTPLAVRSARDEPRLRGAGQAVRFRLVPIPPAANEPGAGRGADRSPNADPP</sequence>
<evidence type="ECO:0000313" key="3">
    <source>
        <dbReference type="Proteomes" id="UP000280296"/>
    </source>
</evidence>
<reference evidence="2 3" key="2">
    <citation type="submission" date="2019-01" db="EMBL/GenBank/DDBJ databases">
        <title>Tautonia sociabilis, a novel thermotolerant planctomycete of Isosphaeraceae family, isolated from a 4000 m deep subterranean habitat.</title>
        <authorList>
            <person name="Kovaleva O.L."/>
            <person name="Elcheninov A.G."/>
            <person name="Van Heerden E."/>
            <person name="Toshchakov S.V."/>
            <person name="Novikov A."/>
            <person name="Bonch-Osmolovskaya E.A."/>
            <person name="Kublanov I.V."/>
        </authorList>
    </citation>
    <scope>NUCLEOTIDE SEQUENCE [LARGE SCALE GENOMIC DNA]</scope>
    <source>
        <strain evidence="2 3">GM2012</strain>
    </source>
</reference>
<dbReference type="Proteomes" id="UP000280296">
    <property type="component" value="Unassembled WGS sequence"/>
</dbReference>
<dbReference type="EMBL" id="RYZH01000020">
    <property type="protein sequence ID" value="RUL87549.1"/>
    <property type="molecule type" value="Genomic_DNA"/>
</dbReference>
<feature type="region of interest" description="Disordered" evidence="1">
    <location>
        <begin position="172"/>
        <end position="196"/>
    </location>
</feature>
<protein>
    <submittedName>
        <fullName evidence="2">Uncharacterized protein</fullName>
    </submittedName>
</protein>
<reference evidence="2 3" key="1">
    <citation type="submission" date="2018-12" db="EMBL/GenBank/DDBJ databases">
        <authorList>
            <person name="Toschakov S.V."/>
        </authorList>
    </citation>
    <scope>NUCLEOTIDE SEQUENCE [LARGE SCALE GENOMIC DNA]</scope>
    <source>
        <strain evidence="2 3">GM2012</strain>
    </source>
</reference>